<reference evidence="1" key="1">
    <citation type="submission" date="2023-04" db="EMBL/GenBank/DDBJ databases">
        <authorList>
            <person name="Vijverberg K."/>
            <person name="Xiong W."/>
            <person name="Schranz E."/>
        </authorList>
    </citation>
    <scope>NUCLEOTIDE SEQUENCE</scope>
</reference>
<sequence>MLDIFSIMKALTMVDKVPLVHLSRAYSSSIYNLQDEVISFKLSNNKTSINKPNLYKLIGIVPPEIHTSRILVNAYDAGGNVKIAETSKYDPSTDTPIHEDEEILFGDDQDNFTDFFFSPFVINLSDDDDATIMKGKFKKLNEKLNEILEHSNAFSSIK</sequence>
<gene>
    <name evidence="1" type="ORF">LSALG_LOCUS29585</name>
</gene>
<proteinExistence type="predicted"/>
<keyword evidence="2" id="KW-1185">Reference proteome</keyword>
<dbReference type="Proteomes" id="UP001177003">
    <property type="component" value="Chromosome 6"/>
</dbReference>
<protein>
    <submittedName>
        <fullName evidence="1">Uncharacterized protein</fullName>
    </submittedName>
</protein>
<organism evidence="1 2">
    <name type="scientific">Lactuca saligna</name>
    <name type="common">Willowleaf lettuce</name>
    <dbReference type="NCBI Taxonomy" id="75948"/>
    <lineage>
        <taxon>Eukaryota</taxon>
        <taxon>Viridiplantae</taxon>
        <taxon>Streptophyta</taxon>
        <taxon>Embryophyta</taxon>
        <taxon>Tracheophyta</taxon>
        <taxon>Spermatophyta</taxon>
        <taxon>Magnoliopsida</taxon>
        <taxon>eudicotyledons</taxon>
        <taxon>Gunneridae</taxon>
        <taxon>Pentapetalae</taxon>
        <taxon>asterids</taxon>
        <taxon>campanulids</taxon>
        <taxon>Asterales</taxon>
        <taxon>Asteraceae</taxon>
        <taxon>Cichorioideae</taxon>
        <taxon>Cichorieae</taxon>
        <taxon>Lactucinae</taxon>
        <taxon>Lactuca</taxon>
    </lineage>
</organism>
<evidence type="ECO:0000313" key="1">
    <source>
        <dbReference type="EMBL" id="CAI9290394.1"/>
    </source>
</evidence>
<dbReference type="AlphaFoldDB" id="A0AA36EBQ8"/>
<dbReference type="EMBL" id="OX465082">
    <property type="protein sequence ID" value="CAI9290394.1"/>
    <property type="molecule type" value="Genomic_DNA"/>
</dbReference>
<name>A0AA36EBQ8_LACSI</name>
<accession>A0AA36EBQ8</accession>
<evidence type="ECO:0000313" key="2">
    <source>
        <dbReference type="Proteomes" id="UP001177003"/>
    </source>
</evidence>